<evidence type="ECO:0000256" key="9">
    <source>
        <dbReference type="ARBA" id="ARBA00023201"/>
    </source>
</evidence>
<reference evidence="12 13" key="1">
    <citation type="submission" date="2020-07" db="EMBL/GenBank/DDBJ databases">
        <title>Sequencing the genomes of 1000 actinobacteria strains.</title>
        <authorList>
            <person name="Klenk H.-P."/>
        </authorList>
    </citation>
    <scope>NUCLEOTIDE SEQUENCE [LARGE SCALE GENOMIC DNA]</scope>
    <source>
        <strain evidence="12 13">DSM 100723</strain>
    </source>
</reference>
<evidence type="ECO:0000256" key="1">
    <source>
        <dbReference type="ARBA" id="ARBA00004651"/>
    </source>
</evidence>
<feature type="transmembrane region" description="Helical" evidence="10">
    <location>
        <begin position="110"/>
        <end position="133"/>
    </location>
</feature>
<keyword evidence="2" id="KW-0813">Transport</keyword>
<dbReference type="PANTHER" id="PTHR10110:SF86">
    <property type="entry name" value="SODIUM_HYDROGEN EXCHANGER 7"/>
    <property type="match status" value="1"/>
</dbReference>
<evidence type="ECO:0000256" key="6">
    <source>
        <dbReference type="ARBA" id="ARBA00023053"/>
    </source>
</evidence>
<sequence length="572" mass="61680">MFGVELLLVVIAAIAVSSVAAQRGLQAPLVLVTVGALVSFVPGLPRLEIPPEVILSVVLPPLLYSTAVEFSLINFLRNLRPILGLGIGLVLVTAFAVGGVTGWLVPGITLSVGLVLGAVVAPPDAVTAAAIGRRLGLPKRVMTILTGESLVNDAAALTMFTITLTAVTGGHAFIENPVLFFGWTVLIGLAVGVLLAVITLQIRRRLDNPGLETVLSLVLPFAAYLAAEEAHASGVIAVVTAAFVMGHRSDRAGFAARLQERYVWRSLDVLLEAFVFAYMGLQLKFVIADVVAGGSRLSTVLLSALLILVVVIAVRPVWVLGNHLRLVLALRLHRWHLARDARARAATARARQRARDRGRRRPEPRVLPLKHGLVISWTGMRGVVTLAAAAGIPVLTETGGRVDGRADLQVIAFVVAVGTLLLQGTTLPLLIRRLRLDSSAEDEEERRQTAHAEEVAREAARAIMQDSFRTHTEGVDPALVARFADGWRQAQQARQRLRAQTEEVEDVRDPETAARIAGTFGKVRLDMVGAQRRALTEERDAGRLDDDLYRSLLEQLDYDEAATATRTVSRLS</sequence>
<keyword evidence="7" id="KW-0406">Ion transport</keyword>
<evidence type="ECO:0000256" key="4">
    <source>
        <dbReference type="ARBA" id="ARBA00022692"/>
    </source>
</evidence>
<organism evidence="12 13">
    <name type="scientific">Microlunatus kandeliicorticis</name>
    <dbReference type="NCBI Taxonomy" id="1759536"/>
    <lineage>
        <taxon>Bacteria</taxon>
        <taxon>Bacillati</taxon>
        <taxon>Actinomycetota</taxon>
        <taxon>Actinomycetes</taxon>
        <taxon>Propionibacteriales</taxon>
        <taxon>Propionibacteriaceae</taxon>
        <taxon>Microlunatus</taxon>
    </lineage>
</organism>
<feature type="transmembrane region" description="Helical" evidence="10">
    <location>
        <begin position="180"/>
        <end position="198"/>
    </location>
</feature>
<accession>A0A7W3P776</accession>
<keyword evidence="5 10" id="KW-1133">Transmembrane helix</keyword>
<dbReference type="InterPro" id="IPR018422">
    <property type="entry name" value="Cation/H_exchanger_CPA1"/>
</dbReference>
<dbReference type="GO" id="GO:0005886">
    <property type="term" value="C:plasma membrane"/>
    <property type="evidence" value="ECO:0007669"/>
    <property type="project" value="UniProtKB-SubCell"/>
</dbReference>
<gene>
    <name evidence="12" type="ORF">FHX74_003370</name>
</gene>
<dbReference type="GO" id="GO:0098719">
    <property type="term" value="P:sodium ion import across plasma membrane"/>
    <property type="evidence" value="ECO:0007669"/>
    <property type="project" value="TreeGrafter"/>
</dbReference>
<evidence type="ECO:0000256" key="8">
    <source>
        <dbReference type="ARBA" id="ARBA00023136"/>
    </source>
</evidence>
<keyword evidence="13" id="KW-1185">Reference proteome</keyword>
<evidence type="ECO:0000259" key="11">
    <source>
        <dbReference type="Pfam" id="PF00999"/>
    </source>
</evidence>
<keyword evidence="3" id="KW-1003">Cell membrane</keyword>
<dbReference type="InterPro" id="IPR006153">
    <property type="entry name" value="Cation/H_exchanger_TM"/>
</dbReference>
<proteinExistence type="predicted"/>
<dbReference type="PANTHER" id="PTHR10110">
    <property type="entry name" value="SODIUM/HYDROGEN EXCHANGER"/>
    <property type="match status" value="1"/>
</dbReference>
<evidence type="ECO:0000256" key="2">
    <source>
        <dbReference type="ARBA" id="ARBA00022448"/>
    </source>
</evidence>
<evidence type="ECO:0000256" key="5">
    <source>
        <dbReference type="ARBA" id="ARBA00022989"/>
    </source>
</evidence>
<dbReference type="GO" id="GO:0015385">
    <property type="term" value="F:sodium:proton antiporter activity"/>
    <property type="evidence" value="ECO:0007669"/>
    <property type="project" value="InterPro"/>
</dbReference>
<feature type="domain" description="Cation/H+ exchanger transmembrane" evidence="11">
    <location>
        <begin position="11"/>
        <end position="431"/>
    </location>
</feature>
<feature type="transmembrane region" description="Helical" evidence="10">
    <location>
        <begin position="410"/>
        <end position="431"/>
    </location>
</feature>
<comment type="caution">
    <text evidence="12">The sequence shown here is derived from an EMBL/GenBank/DDBJ whole genome shotgun (WGS) entry which is preliminary data.</text>
</comment>
<evidence type="ECO:0000313" key="13">
    <source>
        <dbReference type="Proteomes" id="UP000523079"/>
    </source>
</evidence>
<keyword evidence="9" id="KW-0739">Sodium transport</keyword>
<dbReference type="AlphaFoldDB" id="A0A7W3P776"/>
<evidence type="ECO:0000256" key="3">
    <source>
        <dbReference type="ARBA" id="ARBA00022475"/>
    </source>
</evidence>
<keyword evidence="8 10" id="KW-0472">Membrane</keyword>
<feature type="transmembrane region" description="Helical" evidence="10">
    <location>
        <begin position="154"/>
        <end position="174"/>
    </location>
</feature>
<evidence type="ECO:0000256" key="7">
    <source>
        <dbReference type="ARBA" id="ARBA00023065"/>
    </source>
</evidence>
<dbReference type="Proteomes" id="UP000523079">
    <property type="component" value="Unassembled WGS sequence"/>
</dbReference>
<dbReference type="EMBL" id="JACGWT010000005">
    <property type="protein sequence ID" value="MBA8795734.1"/>
    <property type="molecule type" value="Genomic_DNA"/>
</dbReference>
<evidence type="ECO:0000313" key="12">
    <source>
        <dbReference type="EMBL" id="MBA8795734.1"/>
    </source>
</evidence>
<dbReference type="Pfam" id="PF00999">
    <property type="entry name" value="Na_H_Exchanger"/>
    <property type="match status" value="1"/>
</dbReference>
<feature type="transmembrane region" description="Helical" evidence="10">
    <location>
        <begin position="82"/>
        <end position="104"/>
    </location>
</feature>
<keyword evidence="4 10" id="KW-0812">Transmembrane</keyword>
<comment type="subcellular location">
    <subcellularLocation>
        <location evidence="1">Cell membrane</location>
        <topology evidence="1">Multi-pass membrane protein</topology>
    </subcellularLocation>
</comment>
<protein>
    <submittedName>
        <fullName evidence="12">CPA1 family monovalent cation:H+ antiporter</fullName>
    </submittedName>
</protein>
<dbReference type="GO" id="GO:0015386">
    <property type="term" value="F:potassium:proton antiporter activity"/>
    <property type="evidence" value="ECO:0007669"/>
    <property type="project" value="TreeGrafter"/>
</dbReference>
<evidence type="ECO:0000256" key="10">
    <source>
        <dbReference type="SAM" id="Phobius"/>
    </source>
</evidence>
<feature type="transmembrane region" description="Helical" evidence="10">
    <location>
        <begin position="367"/>
        <end position="390"/>
    </location>
</feature>
<keyword evidence="6" id="KW-0915">Sodium</keyword>
<name>A0A7W3P776_9ACTN</name>
<feature type="transmembrane region" description="Helical" evidence="10">
    <location>
        <begin position="53"/>
        <end position="75"/>
    </location>
</feature>
<feature type="transmembrane region" description="Helical" evidence="10">
    <location>
        <begin position="301"/>
        <end position="321"/>
    </location>
</feature>
<dbReference type="RefSeq" id="WP_182561315.1">
    <property type="nucleotide sequence ID" value="NZ_JACGWT010000005.1"/>
</dbReference>
<dbReference type="GO" id="GO:0051453">
    <property type="term" value="P:regulation of intracellular pH"/>
    <property type="evidence" value="ECO:0007669"/>
    <property type="project" value="TreeGrafter"/>
</dbReference>
<dbReference type="Gene3D" id="6.10.140.1330">
    <property type="match status" value="1"/>
</dbReference>